<dbReference type="Pfam" id="PF20139">
    <property type="entry name" value="DUF6529"/>
    <property type="match status" value="1"/>
</dbReference>
<keyword evidence="1" id="KW-0812">Transmembrane</keyword>
<evidence type="ECO:0000256" key="1">
    <source>
        <dbReference type="SAM" id="Phobius"/>
    </source>
</evidence>
<feature type="transmembrane region" description="Helical" evidence="1">
    <location>
        <begin position="98"/>
        <end position="118"/>
    </location>
</feature>
<keyword evidence="1" id="KW-0472">Membrane</keyword>
<evidence type="ECO:0000313" key="2">
    <source>
        <dbReference type="EMBL" id="GLW73526.1"/>
    </source>
</evidence>
<comment type="caution">
    <text evidence="2">The sequence shown here is derived from an EMBL/GenBank/DDBJ whole genome shotgun (WGS) entry which is preliminary data.</text>
</comment>
<dbReference type="InterPro" id="IPR045382">
    <property type="entry name" value="DUF6529"/>
</dbReference>
<keyword evidence="1" id="KW-1133">Transmembrane helix</keyword>
<feature type="transmembrane region" description="Helical" evidence="1">
    <location>
        <begin position="60"/>
        <end position="78"/>
    </location>
</feature>
<proteinExistence type="predicted"/>
<sequence>MAPGRRPGGSVAGRLPTLLAALAPVALALGLLWFGRVHVPDPGRSLFGASGEDALRLKSWLGSALFALALLQVVLALAMYRRGPAARPVRTAHRVGGWLAFALSLPIAQHCLLAYGVRFTDVRVGLHSAAGCFLYGAFAAKVLLVRHGGLRGWVLPAAGGALFCAVGVLWWTAALWFLNGYAAPGF</sequence>
<dbReference type="EMBL" id="BSSA01000026">
    <property type="protein sequence ID" value="GLW73526.1"/>
    <property type="molecule type" value="Genomic_DNA"/>
</dbReference>
<evidence type="ECO:0000313" key="3">
    <source>
        <dbReference type="Proteomes" id="UP001165041"/>
    </source>
</evidence>
<feature type="transmembrane region" description="Helical" evidence="1">
    <location>
        <begin position="153"/>
        <end position="178"/>
    </location>
</feature>
<name>A0A9W6QDM8_9ACTN</name>
<feature type="transmembrane region" description="Helical" evidence="1">
    <location>
        <begin position="124"/>
        <end position="144"/>
    </location>
</feature>
<dbReference type="AlphaFoldDB" id="A0A9W6QDM8"/>
<gene>
    <name evidence="2" type="ORF">Kpho02_58250</name>
</gene>
<dbReference type="RefSeq" id="WP_352230321.1">
    <property type="nucleotide sequence ID" value="NZ_BSSA01000026.1"/>
</dbReference>
<reference evidence="2" key="1">
    <citation type="submission" date="2023-02" db="EMBL/GenBank/DDBJ databases">
        <title>Kitasatospora phosalacinea NBRC 14627.</title>
        <authorList>
            <person name="Ichikawa N."/>
            <person name="Sato H."/>
            <person name="Tonouchi N."/>
        </authorList>
    </citation>
    <scope>NUCLEOTIDE SEQUENCE</scope>
    <source>
        <strain evidence="2">NBRC 14627</strain>
    </source>
</reference>
<feature type="transmembrane region" description="Helical" evidence="1">
    <location>
        <begin position="12"/>
        <end position="34"/>
    </location>
</feature>
<accession>A0A9W6QDM8</accession>
<protein>
    <submittedName>
        <fullName evidence="2">Uncharacterized protein</fullName>
    </submittedName>
</protein>
<organism evidence="2 3">
    <name type="scientific">Kitasatospora phosalacinea</name>
    <dbReference type="NCBI Taxonomy" id="2065"/>
    <lineage>
        <taxon>Bacteria</taxon>
        <taxon>Bacillati</taxon>
        <taxon>Actinomycetota</taxon>
        <taxon>Actinomycetes</taxon>
        <taxon>Kitasatosporales</taxon>
        <taxon>Streptomycetaceae</taxon>
        <taxon>Kitasatospora</taxon>
    </lineage>
</organism>
<dbReference type="Proteomes" id="UP001165041">
    <property type="component" value="Unassembled WGS sequence"/>
</dbReference>